<evidence type="ECO:0008006" key="3">
    <source>
        <dbReference type="Google" id="ProtNLM"/>
    </source>
</evidence>
<gene>
    <name evidence="1" type="ORF">ACFSJS_12925</name>
</gene>
<evidence type="ECO:0000313" key="1">
    <source>
        <dbReference type="EMBL" id="MFD1830567.1"/>
    </source>
</evidence>
<protein>
    <recommendedName>
        <fullName evidence="3">HNH endonuclease</fullName>
    </recommendedName>
</protein>
<keyword evidence="2" id="KW-1185">Reference proteome</keyword>
<dbReference type="EMBL" id="JBHUFU010000006">
    <property type="protein sequence ID" value="MFD1830567.1"/>
    <property type="molecule type" value="Genomic_DNA"/>
</dbReference>
<organism evidence="1 2">
    <name type="scientific">Streptomyces desertarenae</name>
    <dbReference type="NCBI Taxonomy" id="2666184"/>
    <lineage>
        <taxon>Bacteria</taxon>
        <taxon>Bacillati</taxon>
        <taxon>Actinomycetota</taxon>
        <taxon>Actinomycetes</taxon>
        <taxon>Kitasatosporales</taxon>
        <taxon>Streptomycetaceae</taxon>
        <taxon>Streptomyces</taxon>
    </lineage>
</organism>
<name>A0ABW4PJU3_9ACTN</name>
<dbReference type="RefSeq" id="WP_380899594.1">
    <property type="nucleotide sequence ID" value="NZ_JBHUFU010000006.1"/>
</dbReference>
<evidence type="ECO:0000313" key="2">
    <source>
        <dbReference type="Proteomes" id="UP001597365"/>
    </source>
</evidence>
<comment type="caution">
    <text evidence="1">The sequence shown here is derived from an EMBL/GenBank/DDBJ whole genome shotgun (WGS) entry which is preliminary data.</text>
</comment>
<reference evidence="2" key="1">
    <citation type="journal article" date="2019" name="Int. J. Syst. Evol. Microbiol.">
        <title>The Global Catalogue of Microorganisms (GCM) 10K type strain sequencing project: providing services to taxonomists for standard genome sequencing and annotation.</title>
        <authorList>
            <consortium name="The Broad Institute Genomics Platform"/>
            <consortium name="The Broad Institute Genome Sequencing Center for Infectious Disease"/>
            <person name="Wu L."/>
            <person name="Ma J."/>
        </authorList>
    </citation>
    <scope>NUCLEOTIDE SEQUENCE [LARGE SCALE GENOMIC DNA]</scope>
    <source>
        <strain evidence="2">CGMCC 4.7455</strain>
    </source>
</reference>
<accession>A0ABW4PJU3</accession>
<sequence length="75" mass="7830">MTGEPHRKYDNATIAALMTLARGGCYAPRCGAPTVRIIDGKPVLNLDIAHIRALKAGGKRYAGALDLSHGCLAVG</sequence>
<dbReference type="Proteomes" id="UP001597365">
    <property type="component" value="Unassembled WGS sequence"/>
</dbReference>
<proteinExistence type="predicted"/>